<sequence>MGWWLKWFVIGSLVAWFGYYRHQISQLSRTHTAGLSRIATSLANNTDSYQFFNRSEQMNNSYFECENILSRTHTAGLSRIATSLANNTDSYQFFNRSEQMNNSYFECENIVYAHGICGNLQVPPMQRPCTPPLHIHLEQTEFFTLIQGHLAYQLGNKVYSCDIHTCPQPLIVPPLLSHTFWMHDNKEDLIVRVHAEPADKYNGLSQRFFENFAGINRDQHISIWQIFVLFENAQTYPASLPLPFMKIIVKLGALIGQLLGYKIEYEEYTTVEDNFN</sequence>
<evidence type="ECO:0000313" key="2">
    <source>
        <dbReference type="Proteomes" id="UP000663889"/>
    </source>
</evidence>
<dbReference type="Proteomes" id="UP000663889">
    <property type="component" value="Unassembled WGS sequence"/>
</dbReference>
<reference evidence="1" key="1">
    <citation type="submission" date="2021-02" db="EMBL/GenBank/DDBJ databases">
        <authorList>
            <person name="Nowell W R."/>
        </authorList>
    </citation>
    <scope>NUCLEOTIDE SEQUENCE</scope>
</reference>
<accession>A0A814HV96</accession>
<proteinExistence type="predicted"/>
<dbReference type="InterPro" id="IPR014710">
    <property type="entry name" value="RmlC-like_jellyroll"/>
</dbReference>
<dbReference type="Gene3D" id="2.60.120.10">
    <property type="entry name" value="Jelly Rolls"/>
    <property type="match status" value="1"/>
</dbReference>
<comment type="caution">
    <text evidence="1">The sequence shown here is derived from an EMBL/GenBank/DDBJ whole genome shotgun (WGS) entry which is preliminary data.</text>
</comment>
<evidence type="ECO:0000313" key="1">
    <source>
        <dbReference type="EMBL" id="CAF1015464.1"/>
    </source>
</evidence>
<gene>
    <name evidence="1" type="ORF">SEV965_LOCUS11521</name>
</gene>
<organism evidence="1 2">
    <name type="scientific">Rotaria sordida</name>
    <dbReference type="NCBI Taxonomy" id="392033"/>
    <lineage>
        <taxon>Eukaryota</taxon>
        <taxon>Metazoa</taxon>
        <taxon>Spiralia</taxon>
        <taxon>Gnathifera</taxon>
        <taxon>Rotifera</taxon>
        <taxon>Eurotatoria</taxon>
        <taxon>Bdelloidea</taxon>
        <taxon>Philodinida</taxon>
        <taxon>Philodinidae</taxon>
        <taxon>Rotaria</taxon>
    </lineage>
</organism>
<name>A0A814HV96_9BILA</name>
<protein>
    <submittedName>
        <fullName evidence="1">Uncharacterized protein</fullName>
    </submittedName>
</protein>
<dbReference type="EMBL" id="CAJNOU010000499">
    <property type="protein sequence ID" value="CAF1015464.1"/>
    <property type="molecule type" value="Genomic_DNA"/>
</dbReference>
<dbReference type="AlphaFoldDB" id="A0A814HV96"/>